<evidence type="ECO:0000313" key="4">
    <source>
        <dbReference type="Proteomes" id="UP000807306"/>
    </source>
</evidence>
<dbReference type="Gene3D" id="3.40.50.300">
    <property type="entry name" value="P-loop containing nucleotide triphosphate hydrolases"/>
    <property type="match status" value="1"/>
</dbReference>
<dbReference type="SUPFAM" id="SSF52540">
    <property type="entry name" value="P-loop containing nucleoside triphosphate hydrolases"/>
    <property type="match status" value="1"/>
</dbReference>
<protein>
    <recommendedName>
        <fullName evidence="2">NACHT domain-containing protein</fullName>
    </recommendedName>
</protein>
<comment type="caution">
    <text evidence="3">The sequence shown here is derived from an EMBL/GenBank/DDBJ whole genome shotgun (WGS) entry which is preliminary data.</text>
</comment>
<proteinExistence type="predicted"/>
<gene>
    <name evidence="3" type="ORF">CPB83DRAFT_899820</name>
</gene>
<feature type="domain" description="NACHT" evidence="2">
    <location>
        <begin position="41"/>
        <end position="188"/>
    </location>
</feature>
<name>A0A9P6E4E5_9AGAR</name>
<sequence>MAKYAGSGHQDPSTCLEGTRITALEEINEWKRKTVQEDKADMMWLTGSAGSGKTAIAQTVYERFKTEGLLVVQTAFFRSTGCTNPKFLPLSIAYQLAEANFSLGAFIEAVLQTSPAVVDAPVDVQLRRLVLGPISEAASLLPIVYVILDGLDECGVEDQQIEILQLIQAIITEQHLPIRFLIASRPESWIRTTLSSPSAPPLLTVILNRDEEADSDIRLYYETEFTKMRNDPRHVHSMPSVPSPWPSTDNIEQLVEWASGQFIYAKTVIGFVGEPGHSPIRRLETVLQPNSESTKSQFPLDRLDALYIQILSCVVDWDLTSNVLGALSIHEAFMEVREALSIIEVLLGQNPGDAYLALRSLHPLVFVPSDLTSERERIPTEEYEGKLFDVSQYPHFFHKSFIDFFHDSKRAGEYFIDEATSNAMMAIGSLKVLQSVNMKPSTRLFSFTWLYAHKSWEFHCIRSGSKENHKLLEELDRFSFISWHFISPSFRGQWERLGILRRLEIWNDDGLEAIRKIDETLKTFNQGVEPGHGIYYAYDMWDWFKCRTKFERFLGKSQNDTKFREFPKLRFKLWILHKLADERGHI</sequence>
<dbReference type="PANTHER" id="PTHR10039:SF14">
    <property type="entry name" value="NACHT DOMAIN-CONTAINING PROTEIN"/>
    <property type="match status" value="1"/>
</dbReference>
<keyword evidence="1" id="KW-0677">Repeat</keyword>
<dbReference type="PROSITE" id="PS50837">
    <property type="entry name" value="NACHT"/>
    <property type="match status" value="1"/>
</dbReference>
<dbReference type="Pfam" id="PF24883">
    <property type="entry name" value="NPHP3_N"/>
    <property type="match status" value="1"/>
</dbReference>
<reference evidence="3" key="1">
    <citation type="submission" date="2020-11" db="EMBL/GenBank/DDBJ databases">
        <authorList>
            <consortium name="DOE Joint Genome Institute"/>
            <person name="Ahrendt S."/>
            <person name="Riley R."/>
            <person name="Andreopoulos W."/>
            <person name="Labutti K."/>
            <person name="Pangilinan J."/>
            <person name="Ruiz-Duenas F.J."/>
            <person name="Barrasa J.M."/>
            <person name="Sanchez-Garcia M."/>
            <person name="Camarero S."/>
            <person name="Miyauchi S."/>
            <person name="Serrano A."/>
            <person name="Linde D."/>
            <person name="Babiker R."/>
            <person name="Drula E."/>
            <person name="Ayuso-Fernandez I."/>
            <person name="Pacheco R."/>
            <person name="Padilla G."/>
            <person name="Ferreira P."/>
            <person name="Barriuso J."/>
            <person name="Kellner H."/>
            <person name="Castanera R."/>
            <person name="Alfaro M."/>
            <person name="Ramirez L."/>
            <person name="Pisabarro A.G."/>
            <person name="Kuo A."/>
            <person name="Tritt A."/>
            <person name="Lipzen A."/>
            <person name="He G."/>
            <person name="Yan M."/>
            <person name="Ng V."/>
            <person name="Cullen D."/>
            <person name="Martin F."/>
            <person name="Rosso M.-N."/>
            <person name="Henrissat B."/>
            <person name="Hibbett D."/>
            <person name="Martinez A.T."/>
            <person name="Grigoriev I.V."/>
        </authorList>
    </citation>
    <scope>NUCLEOTIDE SEQUENCE</scope>
    <source>
        <strain evidence="3">CBS 506.95</strain>
    </source>
</reference>
<dbReference type="PANTHER" id="PTHR10039">
    <property type="entry name" value="AMELOGENIN"/>
    <property type="match status" value="1"/>
</dbReference>
<accession>A0A9P6E4E5</accession>
<dbReference type="OrthoDB" id="163438at2759"/>
<dbReference type="InterPro" id="IPR007111">
    <property type="entry name" value="NACHT_NTPase"/>
</dbReference>
<evidence type="ECO:0000313" key="3">
    <source>
        <dbReference type="EMBL" id="KAF9522223.1"/>
    </source>
</evidence>
<dbReference type="AlphaFoldDB" id="A0A9P6E4E5"/>
<dbReference type="InterPro" id="IPR027417">
    <property type="entry name" value="P-loop_NTPase"/>
</dbReference>
<keyword evidence="4" id="KW-1185">Reference proteome</keyword>
<dbReference type="Proteomes" id="UP000807306">
    <property type="component" value="Unassembled WGS sequence"/>
</dbReference>
<dbReference type="InterPro" id="IPR056884">
    <property type="entry name" value="NPHP3-like_N"/>
</dbReference>
<dbReference type="EMBL" id="MU157955">
    <property type="protein sequence ID" value="KAF9522223.1"/>
    <property type="molecule type" value="Genomic_DNA"/>
</dbReference>
<evidence type="ECO:0000259" key="2">
    <source>
        <dbReference type="PROSITE" id="PS50837"/>
    </source>
</evidence>
<evidence type="ECO:0000256" key="1">
    <source>
        <dbReference type="ARBA" id="ARBA00022737"/>
    </source>
</evidence>
<organism evidence="3 4">
    <name type="scientific">Crepidotus variabilis</name>
    <dbReference type="NCBI Taxonomy" id="179855"/>
    <lineage>
        <taxon>Eukaryota</taxon>
        <taxon>Fungi</taxon>
        <taxon>Dikarya</taxon>
        <taxon>Basidiomycota</taxon>
        <taxon>Agaricomycotina</taxon>
        <taxon>Agaricomycetes</taxon>
        <taxon>Agaricomycetidae</taxon>
        <taxon>Agaricales</taxon>
        <taxon>Agaricineae</taxon>
        <taxon>Crepidotaceae</taxon>
        <taxon>Crepidotus</taxon>
    </lineage>
</organism>